<dbReference type="Proteomes" id="UP000095287">
    <property type="component" value="Unplaced"/>
</dbReference>
<reference evidence="2" key="1">
    <citation type="submission" date="2016-11" db="UniProtKB">
        <authorList>
            <consortium name="WormBaseParasite"/>
        </authorList>
    </citation>
    <scope>IDENTIFICATION</scope>
</reference>
<name>A0A1I7ZJQ0_9BILA</name>
<dbReference type="WBParaSite" id="L893_g27222.t1">
    <property type="protein sequence ID" value="L893_g27222.t1"/>
    <property type="gene ID" value="L893_g27222"/>
</dbReference>
<dbReference type="AlphaFoldDB" id="A0A1I7ZJQ0"/>
<keyword evidence="1" id="KW-1185">Reference proteome</keyword>
<protein>
    <submittedName>
        <fullName evidence="2">Uncharacterized protein</fullName>
    </submittedName>
</protein>
<accession>A0A1I7ZJQ0</accession>
<evidence type="ECO:0000313" key="2">
    <source>
        <dbReference type="WBParaSite" id="L893_g27222.t1"/>
    </source>
</evidence>
<evidence type="ECO:0000313" key="1">
    <source>
        <dbReference type="Proteomes" id="UP000095287"/>
    </source>
</evidence>
<organism evidence="1 2">
    <name type="scientific">Steinernema glaseri</name>
    <dbReference type="NCBI Taxonomy" id="37863"/>
    <lineage>
        <taxon>Eukaryota</taxon>
        <taxon>Metazoa</taxon>
        <taxon>Ecdysozoa</taxon>
        <taxon>Nematoda</taxon>
        <taxon>Chromadorea</taxon>
        <taxon>Rhabditida</taxon>
        <taxon>Tylenchina</taxon>
        <taxon>Panagrolaimomorpha</taxon>
        <taxon>Strongyloidoidea</taxon>
        <taxon>Steinernematidae</taxon>
        <taxon>Steinernema</taxon>
    </lineage>
</organism>
<proteinExistence type="predicted"/>
<sequence length="70" mass="7662">MLSSALLLKHSSAGGEQALKERENSSYDGKPVAAASMDVWRRHTSAAQLKSRTQDGPFRAEIRYVADSIL</sequence>